<evidence type="ECO:0008006" key="6">
    <source>
        <dbReference type="Google" id="ProtNLM"/>
    </source>
</evidence>
<feature type="domain" description="DUF4964" evidence="1">
    <location>
        <begin position="56"/>
        <end position="112"/>
    </location>
</feature>
<dbReference type="InterPro" id="IPR032514">
    <property type="entry name" value="GtaA_central"/>
</dbReference>
<reference evidence="4 5" key="1">
    <citation type="submission" date="2024-08" db="EMBL/GenBank/DDBJ databases">
        <authorList>
            <person name="Cucini C."/>
            <person name="Frati F."/>
        </authorList>
    </citation>
    <scope>NUCLEOTIDE SEQUENCE [LARGE SCALE GENOMIC DNA]</scope>
</reference>
<sequence length="717" mass="80710">MSKSKMCIYRADNCLIHFTTPVDLVFQSLEIMKAIFLSALIALFAVTCEGAHEYAATIRPPSYPLAVRAPYSSYWLPANQLPGNWPTFWTGTTKGWAGIVRVDNQAYTYMGNVQGFTGLIQVAVQTASYITPTQTIFEITAGPVDITVTFNSPVEAEDIERQSIPLSYVFITARSNDGQRHSVQVYMDIAAEWASSDNVQIARWSLTNTTGDLKIWRTGLVNELKFSEHADYAQWGNAVLVTSGDATYVSASDVEVRRQFILNGVLNNTVDPNFRCVNCDFPTMGFAHDLGSVQGESREIQFVVGQIREENINLMNTPQKALWTYYFDSETDMIEFFFNDVAHAKSLSEELDNKLLNEAFAQGGQDYADIISLSLRQAYAGTEFSGNTTHPILYQKEISSNGNMQTVDVMYPAAPMWYYMNVKYLSYLLEPLFFQMENGYWPKPYSMHDIGFSFPNATGHPDGNQEDMPVEESANMLLMVADIVFNPRTSVEDARTYSRLHYPILASWADYLYFNCLYPVDQLTTDDFIGPTQLNSGLALKGILGLKAFARISELLGETNATQFYDNAVASFVPTWVTESLHASGTHLKMEYNVTEGYQFKYNAFQDKLLNLSTVPEEIYQMEAAFYLTKEEAYGIPFVNTHDYTKSDWEMWTAASFGDANPTLRAHVIANMAKYLRDTPSRVPFSDWYITATGRQVGFQSRPVVGGHFALLARTLV</sequence>
<dbReference type="InterPro" id="IPR033433">
    <property type="entry name" value="GtaA_N"/>
</dbReference>
<gene>
    <name evidence="4" type="ORF">ODALV1_LOCUS20440</name>
</gene>
<evidence type="ECO:0000259" key="2">
    <source>
        <dbReference type="Pfam" id="PF16335"/>
    </source>
</evidence>
<dbReference type="InterPro" id="IPR032515">
    <property type="entry name" value="DUF4964"/>
</dbReference>
<evidence type="ECO:0000259" key="3">
    <source>
        <dbReference type="Pfam" id="PF17168"/>
    </source>
</evidence>
<name>A0ABP1RFM5_9HEXA</name>
<feature type="domain" description="Glutaminase A central" evidence="2">
    <location>
        <begin position="364"/>
        <end position="712"/>
    </location>
</feature>
<dbReference type="InterPro" id="IPR052743">
    <property type="entry name" value="Glutaminase_GtaA"/>
</dbReference>
<dbReference type="Pfam" id="PF16335">
    <property type="entry name" value="GtaA_6_Hairpin"/>
    <property type="match status" value="1"/>
</dbReference>
<keyword evidence="5" id="KW-1185">Reference proteome</keyword>
<feature type="domain" description="Glutaminase A N-terminal" evidence="3">
    <location>
        <begin position="133"/>
        <end position="357"/>
    </location>
</feature>
<accession>A0ABP1RFM5</accession>
<dbReference type="Pfam" id="PF17168">
    <property type="entry name" value="DUF5127"/>
    <property type="match status" value="1"/>
</dbReference>
<dbReference type="Pfam" id="PF16334">
    <property type="entry name" value="DUF4964"/>
    <property type="match status" value="1"/>
</dbReference>
<evidence type="ECO:0000259" key="1">
    <source>
        <dbReference type="Pfam" id="PF16334"/>
    </source>
</evidence>
<evidence type="ECO:0000313" key="4">
    <source>
        <dbReference type="EMBL" id="CAL8124057.1"/>
    </source>
</evidence>
<comment type="caution">
    <text evidence="4">The sequence shown here is derived from an EMBL/GenBank/DDBJ whole genome shotgun (WGS) entry which is preliminary data.</text>
</comment>
<dbReference type="PANTHER" id="PTHR31987">
    <property type="entry name" value="GLUTAMINASE A-RELATED"/>
    <property type="match status" value="1"/>
</dbReference>
<proteinExistence type="predicted"/>
<dbReference type="Proteomes" id="UP001642540">
    <property type="component" value="Unassembled WGS sequence"/>
</dbReference>
<dbReference type="PANTHER" id="PTHR31987:SF14">
    <property type="entry name" value="PUTATIVE (AFU_ORTHOLOGUE AFUA_6G09910)-RELATED"/>
    <property type="match status" value="1"/>
</dbReference>
<organism evidence="4 5">
    <name type="scientific">Orchesella dallaii</name>
    <dbReference type="NCBI Taxonomy" id="48710"/>
    <lineage>
        <taxon>Eukaryota</taxon>
        <taxon>Metazoa</taxon>
        <taxon>Ecdysozoa</taxon>
        <taxon>Arthropoda</taxon>
        <taxon>Hexapoda</taxon>
        <taxon>Collembola</taxon>
        <taxon>Entomobryomorpha</taxon>
        <taxon>Entomobryoidea</taxon>
        <taxon>Orchesellidae</taxon>
        <taxon>Orchesellinae</taxon>
        <taxon>Orchesella</taxon>
    </lineage>
</organism>
<protein>
    <recommendedName>
        <fullName evidence="6">Glutaminase A</fullName>
    </recommendedName>
</protein>
<dbReference type="EMBL" id="CAXLJM020000068">
    <property type="protein sequence ID" value="CAL8124057.1"/>
    <property type="molecule type" value="Genomic_DNA"/>
</dbReference>
<evidence type="ECO:0000313" key="5">
    <source>
        <dbReference type="Proteomes" id="UP001642540"/>
    </source>
</evidence>